<feature type="transmembrane region" description="Helical" evidence="2">
    <location>
        <begin position="68"/>
        <end position="95"/>
    </location>
</feature>
<evidence type="ECO:0000256" key="1">
    <source>
        <dbReference type="SAM" id="MobiDB-lite"/>
    </source>
</evidence>
<dbReference type="Proteomes" id="UP000001631">
    <property type="component" value="Unassembled WGS sequence"/>
</dbReference>
<dbReference type="HOGENOM" id="CLU_005679_4_0_1"/>
<feature type="domain" description="Acyltransferase 3" evidence="3">
    <location>
        <begin position="34"/>
        <end position="374"/>
    </location>
</feature>
<dbReference type="RefSeq" id="XP_045284407.1">
    <property type="nucleotide sequence ID" value="XM_045435101.1"/>
</dbReference>
<feature type="transmembrane region" description="Helical" evidence="2">
    <location>
        <begin position="401"/>
        <end position="422"/>
    </location>
</feature>
<keyword evidence="5" id="KW-1185">Reference proteome</keyword>
<evidence type="ECO:0000256" key="2">
    <source>
        <dbReference type="SAM" id="Phobius"/>
    </source>
</evidence>
<organism evidence="4 5">
    <name type="scientific">Ajellomyces capsulatus (strain G186AR / H82 / ATCC MYA-2454 / RMSCC 2432)</name>
    <name type="common">Darling's disease fungus</name>
    <name type="synonym">Histoplasma capsulatum</name>
    <dbReference type="NCBI Taxonomy" id="447093"/>
    <lineage>
        <taxon>Eukaryota</taxon>
        <taxon>Fungi</taxon>
        <taxon>Dikarya</taxon>
        <taxon>Ascomycota</taxon>
        <taxon>Pezizomycotina</taxon>
        <taxon>Eurotiomycetes</taxon>
        <taxon>Eurotiomycetidae</taxon>
        <taxon>Onygenales</taxon>
        <taxon>Ajellomycetaceae</taxon>
        <taxon>Histoplasma</taxon>
    </lineage>
</organism>
<keyword evidence="2" id="KW-0812">Transmembrane</keyword>
<protein>
    <recommendedName>
        <fullName evidence="3">Acyltransferase 3 domain-containing protein</fullName>
    </recommendedName>
</protein>
<feature type="transmembrane region" description="Helical" evidence="2">
    <location>
        <begin position="35"/>
        <end position="56"/>
    </location>
</feature>
<evidence type="ECO:0000313" key="4">
    <source>
        <dbReference type="EMBL" id="EEH03926.1"/>
    </source>
</evidence>
<feature type="compositionally biased region" description="Basic and acidic residues" evidence="1">
    <location>
        <begin position="478"/>
        <end position="489"/>
    </location>
</feature>
<feature type="transmembrane region" description="Helical" evidence="2">
    <location>
        <begin position="357"/>
        <end position="380"/>
    </location>
</feature>
<dbReference type="InParanoid" id="C0NX60"/>
<dbReference type="Pfam" id="PF01757">
    <property type="entry name" value="Acyl_transf_3"/>
    <property type="match status" value="1"/>
</dbReference>
<reference evidence="4" key="1">
    <citation type="submission" date="2009-02" db="EMBL/GenBank/DDBJ databases">
        <title>The Genome Sequence of Ajellomyces capsulatus strain G186AR.</title>
        <authorList>
            <consortium name="The Broad Institute Genome Sequencing Platform"/>
            <person name="Champion M."/>
            <person name="Cuomo C."/>
            <person name="Ma L.-J."/>
            <person name="Henn M.R."/>
            <person name="Sil A."/>
            <person name="Goldman B."/>
            <person name="Young S.K."/>
            <person name="Kodira C.D."/>
            <person name="Zeng Q."/>
            <person name="Koehrsen M."/>
            <person name="Alvarado L."/>
            <person name="Berlin A."/>
            <person name="Borenstein D."/>
            <person name="Chen Z."/>
            <person name="Engels R."/>
            <person name="Freedman E."/>
            <person name="Gellesch M."/>
            <person name="Goldberg J."/>
            <person name="Griggs A."/>
            <person name="Gujja S."/>
            <person name="Heiman D."/>
            <person name="Hepburn T."/>
            <person name="Howarth C."/>
            <person name="Jen D."/>
            <person name="Larson L."/>
            <person name="Lewis B."/>
            <person name="Mehta T."/>
            <person name="Park D."/>
            <person name="Pearson M."/>
            <person name="Roberts A."/>
            <person name="Saif S."/>
            <person name="Shea T."/>
            <person name="Shenoy N."/>
            <person name="Sisk P."/>
            <person name="Stolte C."/>
            <person name="Sykes S."/>
            <person name="Walk T."/>
            <person name="White J."/>
            <person name="Yandava C."/>
            <person name="Klein B."/>
            <person name="McEwen J.G."/>
            <person name="Puccia R."/>
            <person name="Goldman G.H."/>
            <person name="Felipe M.S."/>
            <person name="Nino-Vega G."/>
            <person name="San-Blas G."/>
            <person name="Taylor J."/>
            <person name="Mendoza L."/>
            <person name="Galagan J."/>
            <person name="Nusbaum C."/>
            <person name="Birren B."/>
        </authorList>
    </citation>
    <scope>NUCLEOTIDE SEQUENCE</scope>
    <source>
        <strain evidence="4">G186AR</strain>
    </source>
</reference>
<feature type="compositionally biased region" description="Gly residues" evidence="1">
    <location>
        <begin position="454"/>
        <end position="473"/>
    </location>
</feature>
<dbReference type="PANTHER" id="PTHR23028:SF128">
    <property type="entry name" value="ACYLTRANSFERASE 3 DOMAIN-CONTAINING PROTEIN"/>
    <property type="match status" value="1"/>
</dbReference>
<feature type="region of interest" description="Disordered" evidence="1">
    <location>
        <begin position="454"/>
        <end position="501"/>
    </location>
</feature>
<evidence type="ECO:0000259" key="3">
    <source>
        <dbReference type="Pfam" id="PF01757"/>
    </source>
</evidence>
<dbReference type="PANTHER" id="PTHR23028">
    <property type="entry name" value="ACETYLTRANSFERASE"/>
    <property type="match status" value="1"/>
</dbReference>
<dbReference type="EMBL" id="GG663375">
    <property type="protein sequence ID" value="EEH03926.1"/>
    <property type="molecule type" value="Genomic_DNA"/>
</dbReference>
<feature type="transmembrane region" description="Helical" evidence="2">
    <location>
        <begin position="197"/>
        <end position="217"/>
    </location>
</feature>
<accession>C0NX60</accession>
<keyword evidence="2" id="KW-1133">Transmembrane helix</keyword>
<name>C0NX60_AJECG</name>
<dbReference type="GO" id="GO:0016747">
    <property type="term" value="F:acyltransferase activity, transferring groups other than amino-acyl groups"/>
    <property type="evidence" value="ECO:0007669"/>
    <property type="project" value="InterPro"/>
</dbReference>
<dbReference type="InterPro" id="IPR002656">
    <property type="entry name" value="Acyl_transf_3_dom"/>
</dbReference>
<gene>
    <name evidence="4" type="ORF">HCBG_08052</name>
</gene>
<dbReference type="InterPro" id="IPR050879">
    <property type="entry name" value="Acyltransferase_3"/>
</dbReference>
<feature type="transmembrane region" description="Helical" evidence="2">
    <location>
        <begin position="224"/>
        <end position="246"/>
    </location>
</feature>
<sequence length="513" mass="56898">MAPPKRRDDNWIDIYLYLNTPPSPSRPQINISQGLRGIASFIVVTGHILTAFAPYLHSPSTSQEGPPLLFQLPIIRLCVGGRAAVCIFFLVTGFVNSINPIKNMQAGNTELALTNLAKSTFTRSGRLFFPTNIGATVAWTVCQLGGFNIARRADAPWILMVAKTPGPTFWLAVKALLRNWTFFWNNGDGTYDPVHWTIVFFLSGSMRIYLTLLATALVRARWRITIIVFLYIFSWCTSDYIVGININSGLLLAHLQATYGSRATSTLPKPLPALLILVGLLICSFPQDNHQWTGWSFAMRRLMLSITPVHAERFIGRYWVNVGCTVLMTGVFFSRNARRLLTHPLFNFLGRCSFPVYLLHNTLLRSLLVWMVYGASAASAEEWGRKNQDGSPAQLRRGGTATFVVAVPVFYTVLYAVAWAWMERVDPLCARIVGWMRERMFAEEVELGREMATGVGGTSGGNGSGNGNGGGGVNSTMAREKEKEKELGRDLVSNAGPSGEREREPFLLFLLAC</sequence>
<dbReference type="GeneID" id="69041068"/>
<keyword evidence="2" id="KW-0472">Membrane</keyword>
<dbReference type="VEuPathDB" id="FungiDB:I7I50_04219"/>
<feature type="transmembrane region" description="Helical" evidence="2">
    <location>
        <begin position="318"/>
        <end position="337"/>
    </location>
</feature>
<dbReference type="AlphaFoldDB" id="C0NX60"/>
<evidence type="ECO:0000313" key="5">
    <source>
        <dbReference type="Proteomes" id="UP000001631"/>
    </source>
</evidence>
<proteinExistence type="predicted"/>